<dbReference type="STRING" id="1220578.FPE01S_02_03960"/>
<evidence type="ECO:0000313" key="2">
    <source>
        <dbReference type="Proteomes" id="UP000033121"/>
    </source>
</evidence>
<evidence type="ECO:0008006" key="3">
    <source>
        <dbReference type="Google" id="ProtNLM"/>
    </source>
</evidence>
<comment type="caution">
    <text evidence="1">The sequence shown here is derived from an EMBL/GenBank/DDBJ whole genome shotgun (WGS) entry which is preliminary data.</text>
</comment>
<dbReference type="RefSeq" id="WP_046369193.1">
    <property type="nucleotide sequence ID" value="NZ_BBWV01000002.1"/>
</dbReference>
<proteinExistence type="predicted"/>
<dbReference type="SUPFAM" id="SSF56059">
    <property type="entry name" value="Glutathione synthetase ATP-binding domain-like"/>
    <property type="match status" value="1"/>
</dbReference>
<organism evidence="1 2">
    <name type="scientific">Flavihumibacter petaseus NBRC 106054</name>
    <dbReference type="NCBI Taxonomy" id="1220578"/>
    <lineage>
        <taxon>Bacteria</taxon>
        <taxon>Pseudomonadati</taxon>
        <taxon>Bacteroidota</taxon>
        <taxon>Chitinophagia</taxon>
        <taxon>Chitinophagales</taxon>
        <taxon>Chitinophagaceae</taxon>
        <taxon>Flavihumibacter</taxon>
    </lineage>
</organism>
<name>A0A0E9N0W6_9BACT</name>
<dbReference type="OrthoDB" id="108192at2"/>
<dbReference type="EMBL" id="BBWV01000002">
    <property type="protein sequence ID" value="GAO43291.1"/>
    <property type="molecule type" value="Genomic_DNA"/>
</dbReference>
<dbReference type="Proteomes" id="UP000033121">
    <property type="component" value="Unassembled WGS sequence"/>
</dbReference>
<protein>
    <recommendedName>
        <fullName evidence="3">Circularly permuted ATPgrasp domain-containing protein</fullName>
    </recommendedName>
</protein>
<gene>
    <name evidence="1" type="ORF">FPE01S_02_03960</name>
</gene>
<dbReference type="AlphaFoldDB" id="A0A0E9N0W6"/>
<sequence>MVPELRAAYNNHFTEEKYQEFLNDLHSGYPNAIDFRVAETPVFVDKAFTAKMLDACETIIDAVLEDSFPEATERSIPVKEYVPHETGQPQMIAFDFGVCTNSAGELEPQLIEMQGFPTLYGFQVYYPDVLRRHFEIPANYQQYLGGYNRDTYLRDLREVLLGNHQAEEVILLEIRPHEQKTRIDFYCTRDYTGIQLVCITELIQEGRKLYYLLNGKKQRIRRIYNRVIFDDLNANRASLGNFVDITQDLDVEWVPHPNWFYRISKFTLPLIRHPYVPPTYYLDELKQLPADLSRYVLKPLFSFAGQGVVIDVEQADIERISDPENWILQQKVNYADVIPTPDGPAKTEIRIMYLWKDDWERPRPAINLARLSKGKMIGVRYNKDKRWVGGSVCFMEQ</sequence>
<accession>A0A0E9N0W6</accession>
<reference evidence="1 2" key="1">
    <citation type="submission" date="2015-04" db="EMBL/GenBank/DDBJ databases">
        <title>Whole genome shotgun sequence of Flavihumibacter petaseus NBRC 106054.</title>
        <authorList>
            <person name="Miyazawa S."/>
            <person name="Hosoyama A."/>
            <person name="Hashimoto M."/>
            <person name="Noguchi M."/>
            <person name="Tsuchikane K."/>
            <person name="Ohji S."/>
            <person name="Yamazoe A."/>
            <person name="Ichikawa N."/>
            <person name="Kimura A."/>
            <person name="Fujita N."/>
        </authorList>
    </citation>
    <scope>NUCLEOTIDE SEQUENCE [LARGE SCALE GENOMIC DNA]</scope>
    <source>
        <strain evidence="1 2">NBRC 106054</strain>
    </source>
</reference>
<evidence type="ECO:0000313" key="1">
    <source>
        <dbReference type="EMBL" id="GAO43291.1"/>
    </source>
</evidence>
<keyword evidence="2" id="KW-1185">Reference proteome</keyword>